<dbReference type="Proteomes" id="UP000663866">
    <property type="component" value="Unassembled WGS sequence"/>
</dbReference>
<comment type="caution">
    <text evidence="1">The sequence shown here is derived from an EMBL/GenBank/DDBJ whole genome shotgun (WGS) entry which is preliminary data.</text>
</comment>
<evidence type="ECO:0000313" key="2">
    <source>
        <dbReference type="Proteomes" id="UP000663866"/>
    </source>
</evidence>
<protein>
    <submittedName>
        <fullName evidence="1">Uncharacterized protein</fullName>
    </submittedName>
</protein>
<organism evidence="1 2">
    <name type="scientific">Rotaria magnacalcarata</name>
    <dbReference type="NCBI Taxonomy" id="392030"/>
    <lineage>
        <taxon>Eukaryota</taxon>
        <taxon>Metazoa</taxon>
        <taxon>Spiralia</taxon>
        <taxon>Gnathifera</taxon>
        <taxon>Rotifera</taxon>
        <taxon>Eurotatoria</taxon>
        <taxon>Bdelloidea</taxon>
        <taxon>Philodinida</taxon>
        <taxon>Philodinidae</taxon>
        <taxon>Rotaria</taxon>
    </lineage>
</organism>
<proteinExistence type="predicted"/>
<gene>
    <name evidence="1" type="ORF">OVN521_LOCUS46457</name>
</gene>
<evidence type="ECO:0000313" key="1">
    <source>
        <dbReference type="EMBL" id="CAF4638621.1"/>
    </source>
</evidence>
<feature type="non-terminal residue" evidence="1">
    <location>
        <position position="1"/>
    </location>
</feature>
<sequence>FNRSTLISSVKNSSISIIFIASSQSCVPLAVDRINCSTLHNNGKIDCLKRESSEFKILLMISKYSS</sequence>
<keyword evidence="2" id="KW-1185">Reference proteome</keyword>
<reference evidence="1" key="1">
    <citation type="submission" date="2021-02" db="EMBL/GenBank/DDBJ databases">
        <authorList>
            <person name="Nowell W R."/>
        </authorList>
    </citation>
    <scope>NUCLEOTIDE SEQUENCE</scope>
</reference>
<dbReference type="EMBL" id="CAJOBG010082990">
    <property type="protein sequence ID" value="CAF4638621.1"/>
    <property type="molecule type" value="Genomic_DNA"/>
</dbReference>
<dbReference type="AlphaFoldDB" id="A0A821ENC5"/>
<accession>A0A821ENC5</accession>
<name>A0A821ENC5_9BILA</name>